<gene>
    <name evidence="4" type="ORF">KP509_39G050800</name>
</gene>
<dbReference type="PANTHER" id="PTHR45810">
    <property type="entry name" value="HISTONE H3.2"/>
    <property type="match status" value="1"/>
</dbReference>
<dbReference type="InterPro" id="IPR009072">
    <property type="entry name" value="Histone-fold"/>
</dbReference>
<dbReference type="GO" id="GO:0030527">
    <property type="term" value="F:structural constituent of chromatin"/>
    <property type="evidence" value="ECO:0007669"/>
    <property type="project" value="InterPro"/>
</dbReference>
<organism evidence="4 5">
    <name type="scientific">Ceratopteris richardii</name>
    <name type="common">Triangle waterfern</name>
    <dbReference type="NCBI Taxonomy" id="49495"/>
    <lineage>
        <taxon>Eukaryota</taxon>
        <taxon>Viridiplantae</taxon>
        <taxon>Streptophyta</taxon>
        <taxon>Embryophyta</taxon>
        <taxon>Tracheophyta</taxon>
        <taxon>Polypodiopsida</taxon>
        <taxon>Polypodiidae</taxon>
        <taxon>Polypodiales</taxon>
        <taxon>Pteridineae</taxon>
        <taxon>Pteridaceae</taxon>
        <taxon>Parkerioideae</taxon>
        <taxon>Ceratopteris</taxon>
    </lineage>
</organism>
<dbReference type="Pfam" id="PF00125">
    <property type="entry name" value="Histone"/>
    <property type="match status" value="1"/>
</dbReference>
<feature type="compositionally biased region" description="Polar residues" evidence="2">
    <location>
        <begin position="16"/>
        <end position="34"/>
    </location>
</feature>
<dbReference type="SMART" id="SM00428">
    <property type="entry name" value="H3"/>
    <property type="match status" value="1"/>
</dbReference>
<comment type="similarity">
    <text evidence="1">Belongs to the histone H3 family.</text>
</comment>
<feature type="region of interest" description="Disordered" evidence="2">
    <location>
        <begin position="1"/>
        <end position="47"/>
    </location>
</feature>
<dbReference type="GO" id="GO:0003677">
    <property type="term" value="F:DNA binding"/>
    <property type="evidence" value="ECO:0007669"/>
    <property type="project" value="InterPro"/>
</dbReference>
<evidence type="ECO:0000256" key="1">
    <source>
        <dbReference type="ARBA" id="ARBA00010343"/>
    </source>
</evidence>
<dbReference type="InterPro" id="IPR007125">
    <property type="entry name" value="H2A/H2B/H3"/>
</dbReference>
<feature type="domain" description="Core Histone H2A/H2B/H3" evidence="3">
    <location>
        <begin position="50"/>
        <end position="142"/>
    </location>
</feature>
<dbReference type="PANTHER" id="PTHR45810:SF1">
    <property type="entry name" value="HISTONE H3-LIKE CENTROMERIC PROTEIN A"/>
    <property type="match status" value="1"/>
</dbReference>
<evidence type="ECO:0000256" key="2">
    <source>
        <dbReference type="SAM" id="MobiDB-lite"/>
    </source>
</evidence>
<comment type="caution">
    <text evidence="4">The sequence shown here is derived from an EMBL/GenBank/DDBJ whole genome shotgun (WGS) entry which is preliminary data.</text>
</comment>
<evidence type="ECO:0000313" key="5">
    <source>
        <dbReference type="Proteomes" id="UP000825935"/>
    </source>
</evidence>
<dbReference type="Proteomes" id="UP000825935">
    <property type="component" value="Chromosome 39"/>
</dbReference>
<dbReference type="PRINTS" id="PR00622">
    <property type="entry name" value="HISTONEH3"/>
</dbReference>
<protein>
    <recommendedName>
        <fullName evidence="3">Core Histone H2A/H2B/H3 domain-containing protein</fullName>
    </recommendedName>
</protein>
<dbReference type="AlphaFoldDB" id="A0A8T2Q0Q6"/>
<evidence type="ECO:0000313" key="4">
    <source>
        <dbReference type="EMBL" id="KAH7277432.1"/>
    </source>
</evidence>
<reference evidence="4" key="1">
    <citation type="submission" date="2021-08" db="EMBL/GenBank/DDBJ databases">
        <title>WGS assembly of Ceratopteris richardii.</title>
        <authorList>
            <person name="Marchant D.B."/>
            <person name="Chen G."/>
            <person name="Jenkins J."/>
            <person name="Shu S."/>
            <person name="Leebens-Mack J."/>
            <person name="Grimwood J."/>
            <person name="Schmutz J."/>
            <person name="Soltis P."/>
            <person name="Soltis D."/>
            <person name="Chen Z.-H."/>
        </authorList>
    </citation>
    <scope>NUCLEOTIDE SEQUENCE</scope>
    <source>
        <strain evidence="4">Whitten #5841</strain>
        <tissue evidence="4">Leaf</tissue>
    </source>
</reference>
<dbReference type="GO" id="GO:0046982">
    <property type="term" value="F:protein heterodimerization activity"/>
    <property type="evidence" value="ECO:0007669"/>
    <property type="project" value="InterPro"/>
</dbReference>
<dbReference type="EMBL" id="CM035444">
    <property type="protein sequence ID" value="KAH7277432.1"/>
    <property type="molecule type" value="Genomic_DNA"/>
</dbReference>
<proteinExistence type="inferred from homology"/>
<dbReference type="SUPFAM" id="SSF47113">
    <property type="entry name" value="Histone-fold"/>
    <property type="match status" value="1"/>
</dbReference>
<sequence>MARTKKTARNLYPEGQDQNAQRENVQEQNSQKVQANVPDKPSKKRVKHHVKSLREIRRAQKSVGLLIPRLPFMRVVKQISANLSSLMKTSSFFNVRWQTQALLCLQEAVEDFAIDFMNDAYLCAAHSHRVTLMAKDYVIVSRIRYKFDKAMVPINHHNKKFFDILKIPLARAPKRTVVIEEINAQVTHDHETRTVANSEEERKKQGLFTEESVILTQIQKLQKANKELLKKGDGQVIVNLAMPWKNELFLDIRPEDKKMLRELHVEISDSVVNISLRYILRP</sequence>
<name>A0A8T2Q0Q6_CERRI</name>
<dbReference type="CDD" id="cd22911">
    <property type="entry name" value="HFD_H3"/>
    <property type="match status" value="1"/>
</dbReference>
<dbReference type="GO" id="GO:0000786">
    <property type="term" value="C:nucleosome"/>
    <property type="evidence" value="ECO:0007669"/>
    <property type="project" value="InterPro"/>
</dbReference>
<evidence type="ECO:0000259" key="3">
    <source>
        <dbReference type="Pfam" id="PF00125"/>
    </source>
</evidence>
<keyword evidence="5" id="KW-1185">Reference proteome</keyword>
<accession>A0A8T2Q0Q6</accession>
<dbReference type="OrthoDB" id="842664at2759"/>
<dbReference type="InterPro" id="IPR000164">
    <property type="entry name" value="Histone_H3/CENP-A"/>
</dbReference>
<dbReference type="Gene3D" id="1.10.20.10">
    <property type="entry name" value="Histone, subunit A"/>
    <property type="match status" value="1"/>
</dbReference>